<keyword evidence="2" id="KW-1185">Reference proteome</keyword>
<evidence type="ECO:0008006" key="3">
    <source>
        <dbReference type="Google" id="ProtNLM"/>
    </source>
</evidence>
<accession>A0A0E9NS41</accession>
<dbReference type="Gene3D" id="3.30.420.10">
    <property type="entry name" value="Ribonuclease H-like superfamily/Ribonuclease H"/>
    <property type="match status" value="1"/>
</dbReference>
<evidence type="ECO:0000313" key="1">
    <source>
        <dbReference type="EMBL" id="GAO52707.1"/>
    </source>
</evidence>
<reference evidence="1 2" key="3">
    <citation type="journal article" date="2015" name="Genome Announc.">
        <title>Draft Genome Sequence of the Archiascomycetous Yeast Saitoella complicata.</title>
        <authorList>
            <person name="Yamauchi K."/>
            <person name="Kondo S."/>
            <person name="Hamamoto M."/>
            <person name="Takahashi Y."/>
            <person name="Ogura Y."/>
            <person name="Hayashi T."/>
            <person name="Nishida H."/>
        </authorList>
    </citation>
    <scope>NUCLEOTIDE SEQUENCE [LARGE SCALE GENOMIC DNA]</scope>
    <source>
        <strain evidence="1 2">NRRL Y-17804</strain>
    </source>
</reference>
<gene>
    <name evidence="1" type="ORF">G7K_6778-t1</name>
</gene>
<reference evidence="1 2" key="1">
    <citation type="journal article" date="2011" name="J. Gen. Appl. Microbiol.">
        <title>Draft genome sequencing of the enigmatic yeast Saitoella complicata.</title>
        <authorList>
            <person name="Nishida H."/>
            <person name="Hamamoto M."/>
            <person name="Sugiyama J."/>
        </authorList>
    </citation>
    <scope>NUCLEOTIDE SEQUENCE [LARGE SCALE GENOMIC DNA]</scope>
    <source>
        <strain evidence="1 2">NRRL Y-17804</strain>
    </source>
</reference>
<dbReference type="Proteomes" id="UP000033140">
    <property type="component" value="Unassembled WGS sequence"/>
</dbReference>
<dbReference type="EMBL" id="BACD03000082">
    <property type="protein sequence ID" value="GAO52707.1"/>
    <property type="molecule type" value="Genomic_DNA"/>
</dbReference>
<reference evidence="1 2" key="2">
    <citation type="journal article" date="2014" name="J. Gen. Appl. Microbiol.">
        <title>The early diverging ascomycetous budding yeast Saitoella complicata has three histone deacetylases belonging to the Clr6, Hos2, and Rpd3 lineages.</title>
        <authorList>
            <person name="Nishida H."/>
            <person name="Matsumoto T."/>
            <person name="Kondo S."/>
            <person name="Hamamoto M."/>
            <person name="Yoshikawa H."/>
        </authorList>
    </citation>
    <scope>NUCLEOTIDE SEQUENCE [LARGE SCALE GENOMIC DNA]</scope>
    <source>
        <strain evidence="1 2">NRRL Y-17804</strain>
    </source>
</reference>
<dbReference type="OMA" id="ICEAKTC"/>
<proteinExistence type="predicted"/>
<protein>
    <recommendedName>
        <fullName evidence="3">Transposase Tc1-like domain-containing protein</fullName>
    </recommendedName>
</protein>
<dbReference type="PANTHER" id="PTHR23022">
    <property type="entry name" value="TRANSPOSABLE ELEMENT-RELATED"/>
    <property type="match status" value="1"/>
</dbReference>
<organism evidence="1 2">
    <name type="scientific">Saitoella complicata (strain BCRC 22490 / CBS 7301 / JCM 7358 / NBRC 10748 / NRRL Y-17804)</name>
    <dbReference type="NCBI Taxonomy" id="698492"/>
    <lineage>
        <taxon>Eukaryota</taxon>
        <taxon>Fungi</taxon>
        <taxon>Dikarya</taxon>
        <taxon>Ascomycota</taxon>
        <taxon>Taphrinomycotina</taxon>
        <taxon>Taphrinomycotina incertae sedis</taxon>
        <taxon>Saitoella</taxon>
    </lineage>
</organism>
<dbReference type="InterPro" id="IPR052338">
    <property type="entry name" value="Transposase_5"/>
</dbReference>
<name>A0A0E9NS41_SAICN</name>
<dbReference type="InterPro" id="IPR036397">
    <property type="entry name" value="RNaseH_sf"/>
</dbReference>
<dbReference type="AlphaFoldDB" id="A0A0E9NS41"/>
<dbReference type="GO" id="GO:0003676">
    <property type="term" value="F:nucleic acid binding"/>
    <property type="evidence" value="ECO:0007669"/>
    <property type="project" value="InterPro"/>
</dbReference>
<comment type="caution">
    <text evidence="1">The sequence shown here is derived from an EMBL/GenBank/DDBJ whole genome shotgun (WGS) entry which is preliminary data.</text>
</comment>
<sequence length="277" mass="32128">MPELNMEDIPYSELSHEERPYRCAQIVALTKAEIPKEKIDPRSGRPQILSKRDKDELACGVRTGKYNNAMKAAAAFNHGPQRDVSAETVHLLLLKSGANCVTQTSDVPLAGRRKPFLLPAARERRYQWAKEHLHWRKEDWMRIIYTDESKFQRSGPRHVAKVYVWPGDPPRENEFIPRMHSVGGSIFVFGGMCWWGATKLARSQVPTVDKFVMHDFVEDFLLPKLREFREADINLTIQHDNDAKLHAPNWEEFYEREGYRVLPWPAYSPDMNPIEDS</sequence>
<dbReference type="PANTHER" id="PTHR23022:SF135">
    <property type="entry name" value="SI:DKEY-77F5.3"/>
    <property type="match status" value="1"/>
</dbReference>
<evidence type="ECO:0000313" key="2">
    <source>
        <dbReference type="Proteomes" id="UP000033140"/>
    </source>
</evidence>